<sequence>MEVKDVFELRKQGKIEEAYNAIRPMYASHKGHYTTIAMFWVGVDIMKLRYQQRCLEEAYKIFQSLMRLYPTMDDSSLRGQATLLRAAMFVYDHSTTFSILDFVSNWGVIGKLTDDDWLMTESNGHPVQSLGMRVVDKVFKELESKPTVEMALKAAPILAEALKHSPYNLNNQRHKATIYTIMGKREKAINIYRHLLKRHHKSYLYQDLAELITEKQLKIALLTRAIATQREEKYRQRLRFKVANLLFNTDKPHAKYELEKCIAARKAAKYSITWEMQNLSASLEEVVAASEIDQKAFYQAQAEVVENYVRMVGMP</sequence>
<reference evidence="1" key="1">
    <citation type="submission" date="2020-04" db="EMBL/GenBank/DDBJ databases">
        <title>Deep metagenomics examines the oral microbiome during advanced dental caries in children, revealing novel taxa and co-occurrences with host molecules.</title>
        <authorList>
            <person name="Baker J.L."/>
            <person name="Morton J.T."/>
            <person name="Dinis M."/>
            <person name="Alvarez R."/>
            <person name="Tran N.C."/>
            <person name="Knight R."/>
            <person name="Edlund A."/>
        </authorList>
    </citation>
    <scope>NUCLEOTIDE SEQUENCE</scope>
    <source>
        <strain evidence="1">JCVI_44_bin.5</strain>
    </source>
</reference>
<dbReference type="Pfam" id="PF22860">
    <property type="entry name" value="DUF7017"/>
    <property type="match status" value="1"/>
</dbReference>
<gene>
    <name evidence="1" type="ORF">HXN26_06145</name>
</gene>
<evidence type="ECO:0000313" key="1">
    <source>
        <dbReference type="EMBL" id="MBF1384419.1"/>
    </source>
</evidence>
<dbReference type="RefSeq" id="WP_273159639.1">
    <property type="nucleotide sequence ID" value="NZ_JABZSJ010000027.1"/>
</dbReference>
<dbReference type="Gene3D" id="1.25.40.10">
    <property type="entry name" value="Tetratricopeptide repeat domain"/>
    <property type="match status" value="1"/>
</dbReference>
<dbReference type="Proteomes" id="UP000771736">
    <property type="component" value="Unassembled WGS sequence"/>
</dbReference>
<protein>
    <submittedName>
        <fullName evidence="1">Acetyltransferase</fullName>
    </submittedName>
</protein>
<accession>A0A930HM89</accession>
<organism evidence="1 2">
    <name type="scientific">Prevotella aurantiaca</name>
    <dbReference type="NCBI Taxonomy" id="596085"/>
    <lineage>
        <taxon>Bacteria</taxon>
        <taxon>Pseudomonadati</taxon>
        <taxon>Bacteroidota</taxon>
        <taxon>Bacteroidia</taxon>
        <taxon>Bacteroidales</taxon>
        <taxon>Prevotellaceae</taxon>
        <taxon>Prevotella</taxon>
    </lineage>
</organism>
<dbReference type="SUPFAM" id="SSF48452">
    <property type="entry name" value="TPR-like"/>
    <property type="match status" value="1"/>
</dbReference>
<dbReference type="AlphaFoldDB" id="A0A930HM89"/>
<dbReference type="InterPro" id="IPR054283">
    <property type="entry name" value="DUF7017"/>
</dbReference>
<dbReference type="EMBL" id="JABZSJ010000027">
    <property type="protein sequence ID" value="MBF1384419.1"/>
    <property type="molecule type" value="Genomic_DNA"/>
</dbReference>
<name>A0A930HM89_9BACT</name>
<dbReference type="InterPro" id="IPR011990">
    <property type="entry name" value="TPR-like_helical_dom_sf"/>
</dbReference>
<evidence type="ECO:0000313" key="2">
    <source>
        <dbReference type="Proteomes" id="UP000771736"/>
    </source>
</evidence>
<proteinExistence type="predicted"/>
<comment type="caution">
    <text evidence="1">The sequence shown here is derived from an EMBL/GenBank/DDBJ whole genome shotgun (WGS) entry which is preliminary data.</text>
</comment>